<evidence type="ECO:0000256" key="6">
    <source>
        <dbReference type="SAM" id="Phobius"/>
    </source>
</evidence>
<dbReference type="Pfam" id="PF04024">
    <property type="entry name" value="PspC"/>
    <property type="match status" value="1"/>
</dbReference>
<evidence type="ECO:0000256" key="4">
    <source>
        <dbReference type="ARBA" id="ARBA00022989"/>
    </source>
</evidence>
<organism evidence="8 9">
    <name type="scientific">Vibrio mangrovi</name>
    <dbReference type="NCBI Taxonomy" id="474394"/>
    <lineage>
        <taxon>Bacteria</taxon>
        <taxon>Pseudomonadati</taxon>
        <taxon>Pseudomonadota</taxon>
        <taxon>Gammaproteobacteria</taxon>
        <taxon>Vibrionales</taxon>
        <taxon>Vibrionaceae</taxon>
        <taxon>Vibrio</taxon>
    </lineage>
</organism>
<evidence type="ECO:0000259" key="7">
    <source>
        <dbReference type="Pfam" id="PF04024"/>
    </source>
</evidence>
<evidence type="ECO:0000256" key="2">
    <source>
        <dbReference type="ARBA" id="ARBA00022475"/>
    </source>
</evidence>
<accession>A0ABU4IA22</accession>
<dbReference type="Proteomes" id="UP001283366">
    <property type="component" value="Unassembled WGS sequence"/>
</dbReference>
<protein>
    <submittedName>
        <fullName evidence="8">Envelope stress response membrane protein PspC</fullName>
    </submittedName>
</protein>
<evidence type="ECO:0000256" key="3">
    <source>
        <dbReference type="ARBA" id="ARBA00022692"/>
    </source>
</evidence>
<dbReference type="InterPro" id="IPR014320">
    <property type="entry name" value="Phageshock_PspC"/>
</dbReference>
<dbReference type="EMBL" id="JAWRCO010000001">
    <property type="protein sequence ID" value="MDW6003833.1"/>
    <property type="molecule type" value="Genomic_DNA"/>
</dbReference>
<keyword evidence="4 6" id="KW-1133">Transmembrane helix</keyword>
<dbReference type="PANTHER" id="PTHR33885">
    <property type="entry name" value="PHAGE SHOCK PROTEIN C"/>
    <property type="match status" value="1"/>
</dbReference>
<evidence type="ECO:0000313" key="9">
    <source>
        <dbReference type="Proteomes" id="UP001283366"/>
    </source>
</evidence>
<dbReference type="NCBIfam" id="TIGR02978">
    <property type="entry name" value="phageshock_pspC"/>
    <property type="match status" value="1"/>
</dbReference>
<feature type="transmembrane region" description="Helical" evidence="6">
    <location>
        <begin position="42"/>
        <end position="67"/>
    </location>
</feature>
<comment type="caution">
    <text evidence="8">The sequence shown here is derived from an EMBL/GenBank/DDBJ whole genome shotgun (WGS) entry which is preliminary data.</text>
</comment>
<dbReference type="InterPro" id="IPR052027">
    <property type="entry name" value="PspC"/>
</dbReference>
<keyword evidence="2" id="KW-1003">Cell membrane</keyword>
<reference evidence="8 9" key="1">
    <citation type="submission" date="2023-11" db="EMBL/GenBank/DDBJ databases">
        <title>Plant-associative lifestyle of Vibrio porteresiae and its evolutionary dynamics.</title>
        <authorList>
            <person name="Rameshkumar N."/>
            <person name="Kirti K."/>
        </authorList>
    </citation>
    <scope>NUCLEOTIDE SEQUENCE [LARGE SCALE GENOMIC DNA]</scope>
    <source>
        <strain evidence="8 9">MSSRF38</strain>
    </source>
</reference>
<dbReference type="PANTHER" id="PTHR33885:SF3">
    <property type="entry name" value="PHAGE SHOCK PROTEIN C"/>
    <property type="match status" value="1"/>
</dbReference>
<evidence type="ECO:0000256" key="1">
    <source>
        <dbReference type="ARBA" id="ARBA00004162"/>
    </source>
</evidence>
<name>A0ABU4IA22_9VIBR</name>
<gene>
    <name evidence="8" type="primary">pspC</name>
    <name evidence="8" type="ORF">SBX37_13330</name>
</gene>
<evidence type="ECO:0000256" key="5">
    <source>
        <dbReference type="ARBA" id="ARBA00023136"/>
    </source>
</evidence>
<keyword evidence="5 6" id="KW-0472">Membrane</keyword>
<dbReference type="InterPro" id="IPR007168">
    <property type="entry name" value="Phageshock_PspC_N"/>
</dbReference>
<sequence length="140" mass="16139">MMKRQTGDRIMRGNKALYRDPRQGKFSGVCAGLANYFELEVWLVRIIVLSATLLGGGFLVILAYIALSLMLEKQPEDYEQTIQMQREHKLKSRPWKQGASASQLLRNLDQELERVEEKVCQIEAYVTSDAFRVNKAFRNL</sequence>
<keyword evidence="9" id="KW-1185">Reference proteome</keyword>
<comment type="subcellular location">
    <subcellularLocation>
        <location evidence="1">Cell membrane</location>
        <topology evidence="1">Single-pass membrane protein</topology>
    </subcellularLocation>
</comment>
<keyword evidence="3 6" id="KW-0812">Transmembrane</keyword>
<evidence type="ECO:0000313" key="8">
    <source>
        <dbReference type="EMBL" id="MDW6003833.1"/>
    </source>
</evidence>
<dbReference type="RefSeq" id="WP_087479409.1">
    <property type="nucleotide sequence ID" value="NZ_AP024883.1"/>
</dbReference>
<proteinExistence type="predicted"/>
<feature type="domain" description="Phage shock protein PspC N-terminal" evidence="7">
    <location>
        <begin position="15"/>
        <end position="73"/>
    </location>
</feature>